<evidence type="ECO:0008006" key="4">
    <source>
        <dbReference type="Google" id="ProtNLM"/>
    </source>
</evidence>
<name>A0A2W5TRQ8_9BACT</name>
<proteinExistence type="predicted"/>
<protein>
    <recommendedName>
        <fullName evidence="4">AgmX/PglI C-terminal domain-containing protein</fullName>
    </recommendedName>
</protein>
<accession>A0A2W5TRQ8</accession>
<dbReference type="InterPro" id="IPR049806">
    <property type="entry name" value="MasK-like_C"/>
</dbReference>
<gene>
    <name evidence="2" type="ORF">DI536_00460</name>
</gene>
<dbReference type="EMBL" id="QFQP01000001">
    <property type="protein sequence ID" value="PZR18389.1"/>
    <property type="molecule type" value="Genomic_DNA"/>
</dbReference>
<feature type="region of interest" description="Disordered" evidence="1">
    <location>
        <begin position="169"/>
        <end position="216"/>
    </location>
</feature>
<feature type="compositionally biased region" description="Basic and acidic residues" evidence="1">
    <location>
        <begin position="183"/>
        <end position="192"/>
    </location>
</feature>
<evidence type="ECO:0000313" key="2">
    <source>
        <dbReference type="EMBL" id="PZR18389.1"/>
    </source>
</evidence>
<dbReference type="AlphaFoldDB" id="A0A2W5TRQ8"/>
<comment type="caution">
    <text evidence="2">The sequence shown here is derived from an EMBL/GenBank/DDBJ whole genome shotgun (WGS) entry which is preliminary data.</text>
</comment>
<dbReference type="NCBIfam" id="NF033768">
    <property type="entry name" value="myxo_SS_tail"/>
    <property type="match status" value="1"/>
</dbReference>
<reference evidence="2 3" key="1">
    <citation type="submission" date="2017-08" db="EMBL/GenBank/DDBJ databases">
        <title>Infants hospitalized years apart are colonized by the same room-sourced microbial strains.</title>
        <authorList>
            <person name="Brooks B."/>
            <person name="Olm M.R."/>
            <person name="Firek B.A."/>
            <person name="Baker R."/>
            <person name="Thomas B.C."/>
            <person name="Morowitz M.J."/>
            <person name="Banfield J.F."/>
        </authorList>
    </citation>
    <scope>NUCLEOTIDE SEQUENCE [LARGE SCALE GENOMIC DNA]</scope>
    <source>
        <strain evidence="2">S2_003_000_R2_14</strain>
    </source>
</reference>
<evidence type="ECO:0000313" key="3">
    <source>
        <dbReference type="Proteomes" id="UP000249061"/>
    </source>
</evidence>
<organism evidence="2 3">
    <name type="scientific">Archangium gephyra</name>
    <dbReference type="NCBI Taxonomy" id="48"/>
    <lineage>
        <taxon>Bacteria</taxon>
        <taxon>Pseudomonadati</taxon>
        <taxon>Myxococcota</taxon>
        <taxon>Myxococcia</taxon>
        <taxon>Myxococcales</taxon>
        <taxon>Cystobacterineae</taxon>
        <taxon>Archangiaceae</taxon>
        <taxon>Archangium</taxon>
    </lineage>
</organism>
<sequence length="425" mass="44461">MTTSSEALCVRVLWGERRVATHLLQSGAQLALNGVGEAVPDAKAPMKFDVAGLTFHEGVVGTLLRNGETTLTLGDAVSRGLAVEAHGAWNLKLGRADIVRVGSGPVCVEAFRVRAPPKAANLWQPDYALLNTLLLCVAMFAGFAMQASFNEEAWEDDSISSNATTLRRILVKREPPPPVPNKKSPEVKEPTKTKRAQASEGSPKPPNKPTRDTGGMVSAKELTGRLFGGPGAAGVMGPGGLGKELEGAMGGVVALNGIGNGGWSIKGKGAGGPGDQTIQIGGIGRSKYSERNGVYGALCMGTPEQCKTPQGPPTLDPDPPLTCEGGACMDKELIRKVINSHRDQIRFCYEQALLSAPSLNGKVAVQFLVGSSGSVPTARVAQNTAGNQSLSDCLVSRVRTWNFPVGKGGGGYSVTYPFVFKRAGN</sequence>
<dbReference type="Proteomes" id="UP000249061">
    <property type="component" value="Unassembled WGS sequence"/>
</dbReference>
<evidence type="ECO:0000256" key="1">
    <source>
        <dbReference type="SAM" id="MobiDB-lite"/>
    </source>
</evidence>